<dbReference type="Proteomes" id="UP000275865">
    <property type="component" value="Unassembled WGS sequence"/>
</dbReference>
<reference evidence="1 2" key="1">
    <citation type="submission" date="2018-09" db="EMBL/GenBank/DDBJ databases">
        <title>Micromonospora sp. nov. MS1-9, isolated from a root of Musa sp.</title>
        <authorList>
            <person name="Kuncharoen N."/>
            <person name="Kudo T."/>
            <person name="Ohkuma M."/>
            <person name="Yuki M."/>
            <person name="Tanasupawat S."/>
        </authorList>
    </citation>
    <scope>NUCLEOTIDE SEQUENCE [LARGE SCALE GENOMIC DNA]</scope>
    <source>
        <strain evidence="1 2">MS1-9</strain>
    </source>
</reference>
<comment type="caution">
    <text evidence="1">The sequence shown here is derived from an EMBL/GenBank/DDBJ whole genome shotgun (WGS) entry which is preliminary data.</text>
</comment>
<proteinExistence type="predicted"/>
<gene>
    <name evidence="1" type="ORF">D7044_20265</name>
</gene>
<evidence type="ECO:0000313" key="2">
    <source>
        <dbReference type="Proteomes" id="UP000275865"/>
    </source>
</evidence>
<dbReference type="RefSeq" id="WP_120689902.1">
    <property type="nucleotide sequence ID" value="NZ_RAZT01000010.1"/>
</dbReference>
<dbReference type="AlphaFoldDB" id="A0A3A9YDN1"/>
<evidence type="ECO:0000313" key="1">
    <source>
        <dbReference type="EMBL" id="RKN29946.1"/>
    </source>
</evidence>
<dbReference type="EMBL" id="RAZT01000010">
    <property type="protein sequence ID" value="RKN29946.1"/>
    <property type="molecule type" value="Genomic_DNA"/>
</dbReference>
<organism evidence="1 2">
    <name type="scientific">Micromonospora musae</name>
    <dbReference type="NCBI Taxonomy" id="1894970"/>
    <lineage>
        <taxon>Bacteria</taxon>
        <taxon>Bacillati</taxon>
        <taxon>Actinomycetota</taxon>
        <taxon>Actinomycetes</taxon>
        <taxon>Micromonosporales</taxon>
        <taxon>Micromonosporaceae</taxon>
        <taxon>Micromonospora</taxon>
    </lineage>
</organism>
<name>A0A3A9YDN1_9ACTN</name>
<accession>A0A3A9YDN1</accession>
<protein>
    <submittedName>
        <fullName evidence="1">Uncharacterized protein</fullName>
    </submittedName>
</protein>
<sequence>MGKLYWIELGSVIGREWAHFQAFFNDKKRMQVAFELLNERPDAHAKDVDLADVALQRRELTWLEERITQ</sequence>